<evidence type="ECO:0000256" key="4">
    <source>
        <dbReference type="ARBA" id="ARBA00022679"/>
    </source>
</evidence>
<gene>
    <name evidence="7 9" type="primary">trmB</name>
    <name evidence="9" type="ORF">DWZ83_04690</name>
    <name evidence="8" type="ORF">KHZ85_03325</name>
</gene>
<dbReference type="Proteomes" id="UP000753219">
    <property type="component" value="Unassembled WGS sequence"/>
</dbReference>
<dbReference type="UniPathway" id="UPA00989"/>
<comment type="catalytic activity">
    <reaction evidence="1 7">
        <text>guanosine(46) in tRNA + S-adenosyl-L-methionine = N(7)-methylguanosine(46) in tRNA + S-adenosyl-L-homocysteine</text>
        <dbReference type="Rhea" id="RHEA:42708"/>
        <dbReference type="Rhea" id="RHEA-COMP:10188"/>
        <dbReference type="Rhea" id="RHEA-COMP:10189"/>
        <dbReference type="ChEBI" id="CHEBI:57856"/>
        <dbReference type="ChEBI" id="CHEBI:59789"/>
        <dbReference type="ChEBI" id="CHEBI:74269"/>
        <dbReference type="ChEBI" id="CHEBI:74480"/>
        <dbReference type="EC" id="2.1.1.33"/>
    </reaction>
</comment>
<comment type="function">
    <text evidence="2 7">Catalyzes the formation of N(7)-methylguanine at position 46 (m7G46) in tRNA.</text>
</comment>
<dbReference type="GO" id="GO:0008176">
    <property type="term" value="F:tRNA (guanine(46)-N7)-methyltransferase activity"/>
    <property type="evidence" value="ECO:0007669"/>
    <property type="project" value="UniProtKB-UniRule"/>
</dbReference>
<dbReference type="NCBIfam" id="TIGR00091">
    <property type="entry name" value="tRNA (guanosine(46)-N7)-methyltransferase TrmB"/>
    <property type="match status" value="1"/>
</dbReference>
<dbReference type="NCBIfam" id="NF001080">
    <property type="entry name" value="PRK00121.2-2"/>
    <property type="match status" value="1"/>
</dbReference>
<protein>
    <recommendedName>
        <fullName evidence="7">tRNA (guanine-N(7)-)-methyltransferase</fullName>
        <ecNumber evidence="7">2.1.1.33</ecNumber>
    </recommendedName>
    <alternativeName>
        <fullName evidence="7">tRNA (guanine(46)-N(7))-methyltransferase</fullName>
    </alternativeName>
    <alternativeName>
        <fullName evidence="7">tRNA(m7G46)-methyltransferase</fullName>
    </alternativeName>
</protein>
<feature type="binding site" evidence="7">
    <location>
        <position position="96"/>
    </location>
    <ligand>
        <name>S-adenosyl-L-methionine</name>
        <dbReference type="ChEBI" id="CHEBI:59789"/>
    </ligand>
</feature>
<feature type="binding site" evidence="7">
    <location>
        <position position="42"/>
    </location>
    <ligand>
        <name>S-adenosyl-L-methionine</name>
        <dbReference type="ChEBI" id="CHEBI:59789"/>
    </ligand>
</feature>
<feature type="binding site" evidence="7">
    <location>
        <begin position="191"/>
        <end position="194"/>
    </location>
    <ligand>
        <name>substrate</name>
    </ligand>
</feature>
<reference evidence="8" key="2">
    <citation type="submission" date="2021-02" db="EMBL/GenBank/DDBJ databases">
        <title>Infant gut strain persistence is associated with maternal origin, phylogeny, and functional potential including surface adhesion and iron acquisition.</title>
        <authorList>
            <person name="Lou Y.C."/>
        </authorList>
    </citation>
    <scope>NUCLEOTIDE SEQUENCE</scope>
    <source>
        <strain evidence="8">L3_108_103G1_dasL3_108_103G1_concoct_2</strain>
    </source>
</reference>
<dbReference type="PROSITE" id="PS51625">
    <property type="entry name" value="SAM_MT_TRMB"/>
    <property type="match status" value="1"/>
</dbReference>
<evidence type="ECO:0000256" key="2">
    <source>
        <dbReference type="ARBA" id="ARBA00003015"/>
    </source>
</evidence>
<feature type="binding site" evidence="7">
    <location>
        <position position="154"/>
    </location>
    <ligand>
        <name>substrate</name>
    </ligand>
</feature>
<dbReference type="Pfam" id="PF02390">
    <property type="entry name" value="Methyltransf_4"/>
    <property type="match status" value="1"/>
</dbReference>
<dbReference type="InterPro" id="IPR029063">
    <property type="entry name" value="SAM-dependent_MTases_sf"/>
</dbReference>
<keyword evidence="6 7" id="KW-0819">tRNA processing</keyword>
<evidence type="ECO:0000313" key="9">
    <source>
        <dbReference type="EMBL" id="RHM12307.1"/>
    </source>
</evidence>
<dbReference type="GO" id="GO:0043527">
    <property type="term" value="C:tRNA methyltransferase complex"/>
    <property type="evidence" value="ECO:0007669"/>
    <property type="project" value="TreeGrafter"/>
</dbReference>
<evidence type="ECO:0000313" key="10">
    <source>
        <dbReference type="Proteomes" id="UP000284868"/>
    </source>
</evidence>
<dbReference type="InterPro" id="IPR003358">
    <property type="entry name" value="tRNA_(Gua-N-7)_MeTrfase_Trmb"/>
</dbReference>
<keyword evidence="4 7" id="KW-0808">Transferase</keyword>
<comment type="caution">
    <text evidence="9">The sequence shown here is derived from an EMBL/GenBank/DDBJ whole genome shotgun (WGS) entry which is preliminary data.</text>
</comment>
<keyword evidence="10" id="KW-1185">Reference proteome</keyword>
<feature type="binding site" evidence="7">
    <location>
        <position position="122"/>
    </location>
    <ligand>
        <name>substrate</name>
    </ligand>
</feature>
<organism evidence="9 10">
    <name type="scientific">Amedibacillus dolichus</name>
    <dbReference type="NCBI Taxonomy" id="31971"/>
    <lineage>
        <taxon>Bacteria</taxon>
        <taxon>Bacillati</taxon>
        <taxon>Bacillota</taxon>
        <taxon>Erysipelotrichia</taxon>
        <taxon>Erysipelotrichales</taxon>
        <taxon>Erysipelotrichaceae</taxon>
        <taxon>Amedibacillus</taxon>
    </lineage>
</organism>
<dbReference type="EMBL" id="QRPK01000016">
    <property type="protein sequence ID" value="RHM12307.1"/>
    <property type="molecule type" value="Genomic_DNA"/>
</dbReference>
<evidence type="ECO:0000256" key="3">
    <source>
        <dbReference type="ARBA" id="ARBA00022603"/>
    </source>
</evidence>
<feature type="binding site" evidence="7">
    <location>
        <position position="118"/>
    </location>
    <ligand>
        <name>S-adenosyl-L-methionine</name>
        <dbReference type="ChEBI" id="CHEBI:59789"/>
    </ligand>
</feature>
<keyword evidence="5 7" id="KW-0949">S-adenosyl-L-methionine</keyword>
<reference evidence="9 10" key="1">
    <citation type="submission" date="2018-08" db="EMBL/GenBank/DDBJ databases">
        <title>A genome reference for cultivated species of the human gut microbiota.</title>
        <authorList>
            <person name="Zou Y."/>
            <person name="Xue W."/>
            <person name="Luo G."/>
        </authorList>
    </citation>
    <scope>NUCLEOTIDE SEQUENCE [LARGE SCALE GENOMIC DNA]</scope>
    <source>
        <strain evidence="9 10">AF35-6BH</strain>
    </source>
</reference>
<dbReference type="EC" id="2.1.1.33" evidence="7"/>
<comment type="caution">
    <text evidence="7">Lacks conserved residue(s) required for the propagation of feature annotation.</text>
</comment>
<feature type="binding site" evidence="7">
    <location>
        <position position="67"/>
    </location>
    <ligand>
        <name>S-adenosyl-L-methionine</name>
        <dbReference type="ChEBI" id="CHEBI:59789"/>
    </ligand>
</feature>
<dbReference type="Gene3D" id="3.40.50.150">
    <property type="entry name" value="Vaccinia Virus protein VP39"/>
    <property type="match status" value="1"/>
</dbReference>
<dbReference type="RefSeq" id="WP_022420621.1">
    <property type="nucleotide sequence ID" value="NZ_CAJKGD010000014.1"/>
</dbReference>
<dbReference type="OrthoDB" id="9802090at2"/>
<sequence>MRMRKLPWAEEFLAEAEVVVKKPQDNAGKWKQLLACETLHVEVGTGKGDYWIQMAQQYADEGWIGIEKNSSVAALAVRKYTKLENPGKNMLYIQNDAESIQSWFAEGEVDVLHLNFSDPWPKKRAHKKRLSNRKFIEQYAHILNENGEIQMKTDNSSLFEYSLLEFQNAGWFLWDVSVDFRRCEHAEDVITEYEHRFMEKGQPIYRAVWKKKMKENA</sequence>
<comment type="similarity">
    <text evidence="7">Belongs to the class I-like SAM-binding methyltransferase superfamily. TrmB family.</text>
</comment>
<evidence type="ECO:0000256" key="1">
    <source>
        <dbReference type="ARBA" id="ARBA00000142"/>
    </source>
</evidence>
<dbReference type="InterPro" id="IPR055361">
    <property type="entry name" value="tRNA_methyltr_TrmB_bact"/>
</dbReference>
<dbReference type="SUPFAM" id="SSF53335">
    <property type="entry name" value="S-adenosyl-L-methionine-dependent methyltransferases"/>
    <property type="match status" value="1"/>
</dbReference>
<evidence type="ECO:0000256" key="5">
    <source>
        <dbReference type="ARBA" id="ARBA00022691"/>
    </source>
</evidence>
<comment type="pathway">
    <text evidence="7">tRNA modification; N(7)-methylguanine-tRNA biosynthesis.</text>
</comment>
<accession>A0A415PHY7</accession>
<dbReference type="EMBL" id="JAGZMZ010000006">
    <property type="protein sequence ID" value="MBS4883776.1"/>
    <property type="molecule type" value="Genomic_DNA"/>
</dbReference>
<dbReference type="HAMAP" id="MF_01057">
    <property type="entry name" value="tRNA_methyltr_TrmB"/>
    <property type="match status" value="1"/>
</dbReference>
<dbReference type="PANTHER" id="PTHR23417">
    <property type="entry name" value="3-DEOXY-D-MANNO-OCTULOSONIC-ACID TRANSFERASE/TRNA GUANINE-N 7 - -METHYLTRANSFERASE"/>
    <property type="match status" value="1"/>
</dbReference>
<dbReference type="AlphaFoldDB" id="A0A415PHY7"/>
<keyword evidence="3 7" id="KW-0489">Methyltransferase</keyword>
<proteinExistence type="inferred from homology"/>
<evidence type="ECO:0000256" key="6">
    <source>
        <dbReference type="ARBA" id="ARBA00022694"/>
    </source>
</evidence>
<evidence type="ECO:0000256" key="7">
    <source>
        <dbReference type="HAMAP-Rule" id="MF_01057"/>
    </source>
</evidence>
<dbReference type="PANTHER" id="PTHR23417:SF14">
    <property type="entry name" value="PENTACOTRIPEPTIDE-REPEAT REGION OF PRORP DOMAIN-CONTAINING PROTEIN"/>
    <property type="match status" value="1"/>
</dbReference>
<evidence type="ECO:0000313" key="8">
    <source>
        <dbReference type="EMBL" id="MBS4883776.1"/>
    </source>
</evidence>
<name>A0A415PHY7_9FIRM</name>
<dbReference type="Proteomes" id="UP000284868">
    <property type="component" value="Unassembled WGS sequence"/>
</dbReference>